<protein>
    <recommendedName>
        <fullName evidence="3">tryptophan--tRNA ligase</fullName>
        <ecNumber evidence="3">6.1.1.2</ecNumber>
    </recommendedName>
    <alternativeName>
        <fullName evidence="9">Tryptophanyl-tRNA synthetase</fullName>
    </alternativeName>
</protein>
<dbReference type="AlphaFoldDB" id="D7FKU6"/>
<evidence type="ECO:0000256" key="12">
    <source>
        <dbReference type="SAM" id="MobiDB-lite"/>
    </source>
</evidence>
<evidence type="ECO:0000256" key="7">
    <source>
        <dbReference type="ARBA" id="ARBA00022917"/>
    </source>
</evidence>
<organism evidence="13 14">
    <name type="scientific">Ectocarpus siliculosus</name>
    <name type="common">Brown alga</name>
    <name type="synonym">Conferva siliculosa</name>
    <dbReference type="NCBI Taxonomy" id="2880"/>
    <lineage>
        <taxon>Eukaryota</taxon>
        <taxon>Sar</taxon>
        <taxon>Stramenopiles</taxon>
        <taxon>Ochrophyta</taxon>
        <taxon>PX clade</taxon>
        <taxon>Phaeophyceae</taxon>
        <taxon>Ectocarpales</taxon>
        <taxon>Ectocarpaceae</taxon>
        <taxon>Ectocarpus</taxon>
    </lineage>
</organism>
<dbReference type="GO" id="GO:0004830">
    <property type="term" value="F:tryptophan-tRNA ligase activity"/>
    <property type="evidence" value="ECO:0007669"/>
    <property type="project" value="UniProtKB-EC"/>
</dbReference>
<comment type="catalytic activity">
    <reaction evidence="10">
        <text>tRNA(Trp) + L-tryptophan + ATP = L-tryptophyl-tRNA(Trp) + AMP + diphosphate + H(+)</text>
        <dbReference type="Rhea" id="RHEA:24080"/>
        <dbReference type="Rhea" id="RHEA-COMP:9671"/>
        <dbReference type="Rhea" id="RHEA-COMP:9705"/>
        <dbReference type="ChEBI" id="CHEBI:15378"/>
        <dbReference type="ChEBI" id="CHEBI:30616"/>
        <dbReference type="ChEBI" id="CHEBI:33019"/>
        <dbReference type="ChEBI" id="CHEBI:57912"/>
        <dbReference type="ChEBI" id="CHEBI:78442"/>
        <dbReference type="ChEBI" id="CHEBI:78535"/>
        <dbReference type="ChEBI" id="CHEBI:456215"/>
        <dbReference type="EC" id="6.1.1.2"/>
    </reaction>
</comment>
<gene>
    <name evidence="13" type="ORF">Esi_0149_0023</name>
</gene>
<dbReference type="Pfam" id="PF00579">
    <property type="entry name" value="tRNA-synt_1b"/>
    <property type="match status" value="1"/>
</dbReference>
<keyword evidence="14" id="KW-1185">Reference proteome</keyword>
<dbReference type="OrthoDB" id="15808at2759"/>
<dbReference type="InterPro" id="IPR024109">
    <property type="entry name" value="Trp-tRNA-ligase_bac-type"/>
</dbReference>
<comment type="subcellular location">
    <subcellularLocation>
        <location evidence="1">Mitochondrion</location>
    </subcellularLocation>
</comment>
<evidence type="ECO:0000256" key="3">
    <source>
        <dbReference type="ARBA" id="ARBA00013161"/>
    </source>
</evidence>
<comment type="similarity">
    <text evidence="2 11">Belongs to the class-I aminoacyl-tRNA synthetase family.</text>
</comment>
<keyword evidence="4 11" id="KW-0436">Ligase</keyword>
<evidence type="ECO:0000256" key="5">
    <source>
        <dbReference type="ARBA" id="ARBA00022741"/>
    </source>
</evidence>
<dbReference type="EMBL" id="FN649737">
    <property type="protein sequence ID" value="CBJ29491.1"/>
    <property type="molecule type" value="Genomic_DNA"/>
</dbReference>
<evidence type="ECO:0000256" key="10">
    <source>
        <dbReference type="ARBA" id="ARBA00049929"/>
    </source>
</evidence>
<dbReference type="GO" id="GO:0006436">
    <property type="term" value="P:tryptophanyl-tRNA aminoacylation"/>
    <property type="evidence" value="ECO:0007669"/>
    <property type="project" value="InterPro"/>
</dbReference>
<evidence type="ECO:0000256" key="2">
    <source>
        <dbReference type="ARBA" id="ARBA00005594"/>
    </source>
</evidence>
<sequence length="399" mass="44482">MRTSLRTSPARVVRTQAVAPRAWLRKGGQQRGRAGMTSMSASEVASSTDVAPGKETSLKVPVKKRIVSGVQPTGNLHFGNYLGAIKQWVDNQDKYDNFFFVVDLHAITVPQDPKNLKAGVINAAATYLAAGIDPEKSKVFVQSHVGAHAELTWLLTCATPINWLEKMIQFKEKKTKQGENVGTGLLTYPVLMASDILLYRPDLVPVGEDQRQHLELTRDLARRFNDQFCKRRRKTFKDPQALIVKEGARVMSLTDGTSKMSKSDPVEGSRINLTDSPDVIAKKLRRCKTDMHQGLEWDNPDRPECTNLLTIYQAVTGKTREEVSLEVGDMSWGTFKPLLADATVEHLRPLQARYKDILEDRSYLNKVLRDGAEAADEVASETLGWAKEAMGISSLKDFQ</sequence>
<dbReference type="Proteomes" id="UP000002630">
    <property type="component" value="Linkage Group LG12"/>
</dbReference>
<dbReference type="PANTHER" id="PTHR43766:SF1">
    <property type="entry name" value="TRYPTOPHAN--TRNA LIGASE, MITOCHONDRIAL"/>
    <property type="match status" value="1"/>
</dbReference>
<dbReference type="SUPFAM" id="SSF52374">
    <property type="entry name" value="Nucleotidylyl transferase"/>
    <property type="match status" value="1"/>
</dbReference>
<dbReference type="PANTHER" id="PTHR43766">
    <property type="entry name" value="TRYPTOPHAN--TRNA LIGASE, MITOCHONDRIAL"/>
    <property type="match status" value="1"/>
</dbReference>
<feature type="region of interest" description="Disordered" evidence="12">
    <location>
        <begin position="25"/>
        <end position="52"/>
    </location>
</feature>
<evidence type="ECO:0000256" key="8">
    <source>
        <dbReference type="ARBA" id="ARBA00023146"/>
    </source>
</evidence>
<dbReference type="GO" id="GO:0005739">
    <property type="term" value="C:mitochondrion"/>
    <property type="evidence" value="ECO:0007669"/>
    <property type="project" value="UniProtKB-SubCell"/>
</dbReference>
<dbReference type="eggNOG" id="KOG2713">
    <property type="taxonomic scope" value="Eukaryota"/>
</dbReference>
<dbReference type="OMA" id="GWGQFKP"/>
<evidence type="ECO:0000256" key="4">
    <source>
        <dbReference type="ARBA" id="ARBA00022598"/>
    </source>
</evidence>
<dbReference type="NCBIfam" id="TIGR00233">
    <property type="entry name" value="trpS"/>
    <property type="match status" value="1"/>
</dbReference>
<dbReference type="Gene3D" id="3.40.50.620">
    <property type="entry name" value="HUPs"/>
    <property type="match status" value="1"/>
</dbReference>
<evidence type="ECO:0000256" key="9">
    <source>
        <dbReference type="ARBA" id="ARBA00030268"/>
    </source>
</evidence>
<accession>D7FKU6</accession>
<name>D7FKU6_ECTSI</name>
<keyword evidence="8 11" id="KW-0030">Aminoacyl-tRNA synthetase</keyword>
<dbReference type="EC" id="6.1.1.2" evidence="3"/>
<dbReference type="InParanoid" id="D7FKU6"/>
<evidence type="ECO:0000313" key="13">
    <source>
        <dbReference type="EMBL" id="CBJ29491.1"/>
    </source>
</evidence>
<keyword evidence="6 11" id="KW-0067">ATP-binding</keyword>
<reference evidence="13 14" key="1">
    <citation type="journal article" date="2010" name="Nature">
        <title>The Ectocarpus genome and the independent evolution of multicellularity in brown algae.</title>
        <authorList>
            <person name="Cock J.M."/>
            <person name="Sterck L."/>
            <person name="Rouze P."/>
            <person name="Scornet D."/>
            <person name="Allen A.E."/>
            <person name="Amoutzias G."/>
            <person name="Anthouard V."/>
            <person name="Artiguenave F."/>
            <person name="Aury J.M."/>
            <person name="Badger J.H."/>
            <person name="Beszteri B."/>
            <person name="Billiau K."/>
            <person name="Bonnet E."/>
            <person name="Bothwell J.H."/>
            <person name="Bowler C."/>
            <person name="Boyen C."/>
            <person name="Brownlee C."/>
            <person name="Carrano C.J."/>
            <person name="Charrier B."/>
            <person name="Cho G.Y."/>
            <person name="Coelho S.M."/>
            <person name="Collen J."/>
            <person name="Corre E."/>
            <person name="Da Silva C."/>
            <person name="Delage L."/>
            <person name="Delaroque N."/>
            <person name="Dittami S.M."/>
            <person name="Doulbeau S."/>
            <person name="Elias M."/>
            <person name="Farnham G."/>
            <person name="Gachon C.M."/>
            <person name="Gschloessl B."/>
            <person name="Heesch S."/>
            <person name="Jabbari K."/>
            <person name="Jubin C."/>
            <person name="Kawai H."/>
            <person name="Kimura K."/>
            <person name="Kloareg B."/>
            <person name="Kupper F.C."/>
            <person name="Lang D."/>
            <person name="Le Bail A."/>
            <person name="Leblanc C."/>
            <person name="Lerouge P."/>
            <person name="Lohr M."/>
            <person name="Lopez P.J."/>
            <person name="Martens C."/>
            <person name="Maumus F."/>
            <person name="Michel G."/>
            <person name="Miranda-Saavedra D."/>
            <person name="Morales J."/>
            <person name="Moreau H."/>
            <person name="Motomura T."/>
            <person name="Nagasato C."/>
            <person name="Napoli C.A."/>
            <person name="Nelson D.R."/>
            <person name="Nyvall-Collen P."/>
            <person name="Peters A.F."/>
            <person name="Pommier C."/>
            <person name="Potin P."/>
            <person name="Poulain J."/>
            <person name="Quesneville H."/>
            <person name="Read B."/>
            <person name="Rensing S.A."/>
            <person name="Ritter A."/>
            <person name="Rousvoal S."/>
            <person name="Samanta M."/>
            <person name="Samson G."/>
            <person name="Schroeder D.C."/>
            <person name="Segurens B."/>
            <person name="Strittmatter M."/>
            <person name="Tonon T."/>
            <person name="Tregear J.W."/>
            <person name="Valentin K."/>
            <person name="von Dassow P."/>
            <person name="Yamagishi T."/>
            <person name="Van de Peer Y."/>
            <person name="Wincker P."/>
        </authorList>
    </citation>
    <scope>NUCLEOTIDE SEQUENCE [LARGE SCALE GENOMIC DNA]</scope>
    <source>
        <strain evidence="14">Ec32 / CCAP1310/4</strain>
    </source>
</reference>
<dbReference type="InterPro" id="IPR050203">
    <property type="entry name" value="Trp-tRNA_synthetase"/>
</dbReference>
<evidence type="ECO:0000256" key="1">
    <source>
        <dbReference type="ARBA" id="ARBA00004173"/>
    </source>
</evidence>
<proteinExistence type="inferred from homology"/>
<dbReference type="CDD" id="cd00806">
    <property type="entry name" value="TrpRS_core"/>
    <property type="match status" value="1"/>
</dbReference>
<dbReference type="STRING" id="2880.D7FKU6"/>
<feature type="compositionally biased region" description="Polar residues" evidence="12">
    <location>
        <begin position="37"/>
        <end position="49"/>
    </location>
</feature>
<evidence type="ECO:0000256" key="6">
    <source>
        <dbReference type="ARBA" id="ARBA00022840"/>
    </source>
</evidence>
<dbReference type="EMBL" id="FN648060">
    <property type="protein sequence ID" value="CBJ29491.1"/>
    <property type="molecule type" value="Genomic_DNA"/>
</dbReference>
<keyword evidence="5 11" id="KW-0547">Nucleotide-binding</keyword>
<evidence type="ECO:0000313" key="14">
    <source>
        <dbReference type="Proteomes" id="UP000002630"/>
    </source>
</evidence>
<dbReference type="FunFam" id="1.10.240.10:FF:000002">
    <property type="entry name" value="Tryptophan--tRNA ligase"/>
    <property type="match status" value="1"/>
</dbReference>
<dbReference type="GO" id="GO:0009507">
    <property type="term" value="C:chloroplast"/>
    <property type="evidence" value="ECO:0007669"/>
    <property type="project" value="TreeGrafter"/>
</dbReference>
<dbReference type="PRINTS" id="PR01039">
    <property type="entry name" value="TRNASYNTHTRP"/>
</dbReference>
<dbReference type="Gene3D" id="1.10.240.10">
    <property type="entry name" value="Tyrosyl-Transfer RNA Synthetase"/>
    <property type="match status" value="1"/>
</dbReference>
<dbReference type="GO" id="GO:0005524">
    <property type="term" value="F:ATP binding"/>
    <property type="evidence" value="ECO:0007669"/>
    <property type="project" value="UniProtKB-KW"/>
</dbReference>
<dbReference type="InterPro" id="IPR002306">
    <property type="entry name" value="Trp-tRNA-ligase"/>
</dbReference>
<dbReference type="InterPro" id="IPR002305">
    <property type="entry name" value="aa-tRNA-synth_Ic"/>
</dbReference>
<evidence type="ECO:0000256" key="11">
    <source>
        <dbReference type="RuleBase" id="RU363036"/>
    </source>
</evidence>
<dbReference type="InterPro" id="IPR014729">
    <property type="entry name" value="Rossmann-like_a/b/a_fold"/>
</dbReference>
<keyword evidence="7 11" id="KW-0648">Protein biosynthesis</keyword>
<dbReference type="HAMAP" id="MF_00140_B">
    <property type="entry name" value="Trp_tRNA_synth_B"/>
    <property type="match status" value="1"/>
</dbReference>